<keyword evidence="3" id="KW-1185">Reference proteome</keyword>
<evidence type="ECO:0000313" key="3">
    <source>
        <dbReference type="Proteomes" id="UP001151532"/>
    </source>
</evidence>
<feature type="compositionally biased region" description="Basic residues" evidence="1">
    <location>
        <begin position="30"/>
        <end position="48"/>
    </location>
</feature>
<proteinExistence type="predicted"/>
<dbReference type="EMBL" id="JAPFFK010000011">
    <property type="protein sequence ID" value="KAJ6734679.1"/>
    <property type="molecule type" value="Genomic_DNA"/>
</dbReference>
<feature type="region of interest" description="Disordered" evidence="1">
    <location>
        <begin position="14"/>
        <end position="80"/>
    </location>
</feature>
<comment type="caution">
    <text evidence="2">The sequence shown here is derived from an EMBL/GenBank/DDBJ whole genome shotgun (WGS) entry which is preliminary data.</text>
</comment>
<protein>
    <submittedName>
        <fullName evidence="2">Uncharacterized protein</fullName>
    </submittedName>
</protein>
<dbReference type="OrthoDB" id="10639385at2759"/>
<reference evidence="2" key="2">
    <citation type="journal article" date="2023" name="Int. J. Mol. Sci.">
        <title>De Novo Assembly and Annotation of 11 Diverse Shrub Willow (Salix) Genomes Reveals Novel Gene Organization in Sex-Linked Regions.</title>
        <authorList>
            <person name="Hyden B."/>
            <person name="Feng K."/>
            <person name="Yates T.B."/>
            <person name="Jawdy S."/>
            <person name="Cereghino C."/>
            <person name="Smart L.B."/>
            <person name="Muchero W."/>
        </authorList>
    </citation>
    <scope>NUCLEOTIDE SEQUENCE</scope>
    <source>
        <tissue evidence="2">Shoot tip</tissue>
    </source>
</reference>
<reference evidence="2" key="1">
    <citation type="submission" date="2022-11" db="EMBL/GenBank/DDBJ databases">
        <authorList>
            <person name="Hyden B.L."/>
            <person name="Feng K."/>
            <person name="Yates T."/>
            <person name="Jawdy S."/>
            <person name="Smart L.B."/>
            <person name="Muchero W."/>
        </authorList>
    </citation>
    <scope>NUCLEOTIDE SEQUENCE</scope>
    <source>
        <tissue evidence="2">Shoot tip</tissue>
    </source>
</reference>
<evidence type="ECO:0000256" key="1">
    <source>
        <dbReference type="SAM" id="MobiDB-lite"/>
    </source>
</evidence>
<organism evidence="2 3">
    <name type="scientific">Salix purpurea</name>
    <name type="common">Purple osier willow</name>
    <dbReference type="NCBI Taxonomy" id="77065"/>
    <lineage>
        <taxon>Eukaryota</taxon>
        <taxon>Viridiplantae</taxon>
        <taxon>Streptophyta</taxon>
        <taxon>Embryophyta</taxon>
        <taxon>Tracheophyta</taxon>
        <taxon>Spermatophyta</taxon>
        <taxon>Magnoliopsida</taxon>
        <taxon>eudicotyledons</taxon>
        <taxon>Gunneridae</taxon>
        <taxon>Pentapetalae</taxon>
        <taxon>rosids</taxon>
        <taxon>fabids</taxon>
        <taxon>Malpighiales</taxon>
        <taxon>Salicaceae</taxon>
        <taxon>Saliceae</taxon>
        <taxon>Salix</taxon>
    </lineage>
</organism>
<feature type="compositionally biased region" description="Acidic residues" evidence="1">
    <location>
        <begin position="63"/>
        <end position="72"/>
    </location>
</feature>
<evidence type="ECO:0000313" key="2">
    <source>
        <dbReference type="EMBL" id="KAJ6734679.1"/>
    </source>
</evidence>
<dbReference type="Proteomes" id="UP001151532">
    <property type="component" value="Chromosome 17"/>
</dbReference>
<sequence>MFDEKIETLPYQNHVVANGNLASTNPNSAKKSRKSERHRRRSNQKKKSQAPDASATAAVANGDDSDATNDDCGDAKENADSQHVVEQVVIEYVLRLFPLLNCLLHL</sequence>
<accession>A0A9Q0UQS7</accession>
<name>A0A9Q0UQS7_SALPP</name>
<feature type="compositionally biased region" description="Polar residues" evidence="1">
    <location>
        <begin position="20"/>
        <end position="29"/>
    </location>
</feature>
<gene>
    <name evidence="2" type="ORF">OIU79_001865</name>
</gene>
<dbReference type="AlphaFoldDB" id="A0A9Q0UQS7"/>